<dbReference type="PANTHER" id="PTHR42748">
    <property type="entry name" value="NITROGEN METABOLITE REPRESSION PROTEIN NMRA FAMILY MEMBER"/>
    <property type="match status" value="1"/>
</dbReference>
<dbReference type="OrthoDB" id="300709at2759"/>
<keyword evidence="5" id="KW-1185">Reference proteome</keyword>
<dbReference type="AlphaFoldDB" id="A0A319CUQ3"/>
<evidence type="ECO:0000259" key="3">
    <source>
        <dbReference type="Pfam" id="PF05368"/>
    </source>
</evidence>
<dbReference type="InterPro" id="IPR008030">
    <property type="entry name" value="NmrA-like"/>
</dbReference>
<evidence type="ECO:0000256" key="1">
    <source>
        <dbReference type="ARBA" id="ARBA00006328"/>
    </source>
</evidence>
<dbReference type="Gene3D" id="3.40.50.720">
    <property type="entry name" value="NAD(P)-binding Rossmann-like Domain"/>
    <property type="match status" value="1"/>
</dbReference>
<feature type="domain" description="NmrA-like" evidence="3">
    <location>
        <begin position="5"/>
        <end position="305"/>
    </location>
</feature>
<dbReference type="InterPro" id="IPR051164">
    <property type="entry name" value="NmrA-like_oxidored"/>
</dbReference>
<dbReference type="STRING" id="1448320.A0A319CUQ3"/>
<dbReference type="PANTHER" id="PTHR42748:SF31">
    <property type="entry name" value="NMRA-LIKE DOMAIN-CONTAINING PROTEIN-RELATED"/>
    <property type="match status" value="1"/>
</dbReference>
<dbReference type="CDD" id="cd05251">
    <property type="entry name" value="NmrA_like_SDR_a"/>
    <property type="match status" value="1"/>
</dbReference>
<gene>
    <name evidence="4" type="ORF">BO71DRAFT_337694</name>
</gene>
<dbReference type="Pfam" id="PF05368">
    <property type="entry name" value="NmrA"/>
    <property type="match status" value="1"/>
</dbReference>
<name>A0A319CUQ3_9EURO</name>
<dbReference type="SUPFAM" id="SSF51735">
    <property type="entry name" value="NAD(P)-binding Rossmann-fold domains"/>
    <property type="match status" value="1"/>
</dbReference>
<protein>
    <submittedName>
        <fullName evidence="4">NmrA family transcriptional regulator</fullName>
    </submittedName>
</protein>
<evidence type="ECO:0000256" key="2">
    <source>
        <dbReference type="ARBA" id="ARBA00022857"/>
    </source>
</evidence>
<dbReference type="GO" id="GO:0005634">
    <property type="term" value="C:nucleus"/>
    <property type="evidence" value="ECO:0007669"/>
    <property type="project" value="TreeGrafter"/>
</dbReference>
<evidence type="ECO:0000313" key="4">
    <source>
        <dbReference type="EMBL" id="PYH88976.1"/>
    </source>
</evidence>
<keyword evidence="2" id="KW-0521">NADP</keyword>
<dbReference type="EMBL" id="KZ826055">
    <property type="protein sequence ID" value="PYH88976.1"/>
    <property type="molecule type" value="Genomic_DNA"/>
</dbReference>
<accession>A0A319CUQ3</accession>
<dbReference type="Gene3D" id="3.90.25.10">
    <property type="entry name" value="UDP-galactose 4-epimerase, domain 1"/>
    <property type="match status" value="1"/>
</dbReference>
<dbReference type="VEuPathDB" id="FungiDB:BO71DRAFT_337694"/>
<dbReference type="Proteomes" id="UP000247810">
    <property type="component" value="Unassembled WGS sequence"/>
</dbReference>
<proteinExistence type="inferred from homology"/>
<organism evidence="4 5">
    <name type="scientific">Aspergillus ellipticus CBS 707.79</name>
    <dbReference type="NCBI Taxonomy" id="1448320"/>
    <lineage>
        <taxon>Eukaryota</taxon>
        <taxon>Fungi</taxon>
        <taxon>Dikarya</taxon>
        <taxon>Ascomycota</taxon>
        <taxon>Pezizomycotina</taxon>
        <taxon>Eurotiomycetes</taxon>
        <taxon>Eurotiomycetidae</taxon>
        <taxon>Eurotiales</taxon>
        <taxon>Aspergillaceae</taxon>
        <taxon>Aspergillus</taxon>
        <taxon>Aspergillus subgen. Circumdati</taxon>
    </lineage>
</organism>
<evidence type="ECO:0000313" key="5">
    <source>
        <dbReference type="Proteomes" id="UP000247810"/>
    </source>
</evidence>
<comment type="similarity">
    <text evidence="1">Belongs to the NmrA-type oxidoreductase family.</text>
</comment>
<reference evidence="4 5" key="1">
    <citation type="submission" date="2018-02" db="EMBL/GenBank/DDBJ databases">
        <title>The genomes of Aspergillus section Nigri reveals drivers in fungal speciation.</title>
        <authorList>
            <consortium name="DOE Joint Genome Institute"/>
            <person name="Vesth T.C."/>
            <person name="Nybo J."/>
            <person name="Theobald S."/>
            <person name="Brandl J."/>
            <person name="Frisvad J.C."/>
            <person name="Nielsen K.F."/>
            <person name="Lyhne E.K."/>
            <person name="Kogle M.E."/>
            <person name="Kuo A."/>
            <person name="Riley R."/>
            <person name="Clum A."/>
            <person name="Nolan M."/>
            <person name="Lipzen A."/>
            <person name="Salamov A."/>
            <person name="Henrissat B."/>
            <person name="Wiebenga A."/>
            <person name="De vries R.P."/>
            <person name="Grigoriev I.V."/>
            <person name="Mortensen U.H."/>
            <person name="Andersen M.R."/>
            <person name="Baker S.E."/>
        </authorList>
    </citation>
    <scope>NUCLEOTIDE SEQUENCE [LARGE SCALE GENOMIC DNA]</scope>
    <source>
        <strain evidence="4 5">CBS 707.79</strain>
    </source>
</reference>
<dbReference type="InterPro" id="IPR036291">
    <property type="entry name" value="NAD(P)-bd_dom_sf"/>
</dbReference>
<sequence length="320" mass="34878">MTIDKKIIVVFGATGKQGGGVAQTLLHDPVALAKFQVHAVTRDPSKPAALALAEQGAELVKADLEDKDSLRLALKNAYGVFVLTNFMESFDAAAETRQGKNIADIVKELDVKHLVWSSLPHVSKLSNNKFTNVVHFDGKAYVDEYIRSLSIPYTIVHVAIYTSVVWESLAPLPTTPPSYGLFFPQPGSLQTTIPLIDPSLDLGKFVKGILLNPEASLGKQYNVGERFYTVEEIVGVAKKFGVEIVFQAVDKDTYKAGLASKGMPDFFQEDLAQMIQFLAEYGFYGGGGIDDAKKLLTDPLTTLEESFKANADFAALKKAQ</sequence>